<keyword evidence="2" id="KW-1185">Reference proteome</keyword>
<protein>
    <submittedName>
        <fullName evidence="1">Uncharacterized protein</fullName>
    </submittedName>
</protein>
<evidence type="ECO:0000313" key="2">
    <source>
        <dbReference type="Proteomes" id="UP001148838"/>
    </source>
</evidence>
<sequence>MLPKTKWKIKSANWCKFNNETTRFNNSNDETALSQKTIDSRTSEITDIIITAAKQSIPTIKQQSCRPMNIWWNNDLTYMRKQQQSARRQWMKTRTVDDKTKYNKAKANLRSILEAKRTSWQRFVGSLNPNTPLTTVWKRFKAIEGKSYEHITHLKDSNQTRITENAKKAELLNSHYAQRLTNNSSWPKYMNKEEQYLTSNFQLIFYHNDITDNAFTTEEINLSISELHNILLQERMKSITACY</sequence>
<organism evidence="1 2">
    <name type="scientific">Periplaneta americana</name>
    <name type="common">American cockroach</name>
    <name type="synonym">Blatta americana</name>
    <dbReference type="NCBI Taxonomy" id="6978"/>
    <lineage>
        <taxon>Eukaryota</taxon>
        <taxon>Metazoa</taxon>
        <taxon>Ecdysozoa</taxon>
        <taxon>Arthropoda</taxon>
        <taxon>Hexapoda</taxon>
        <taxon>Insecta</taxon>
        <taxon>Pterygota</taxon>
        <taxon>Neoptera</taxon>
        <taxon>Polyneoptera</taxon>
        <taxon>Dictyoptera</taxon>
        <taxon>Blattodea</taxon>
        <taxon>Blattoidea</taxon>
        <taxon>Blattidae</taxon>
        <taxon>Blattinae</taxon>
        <taxon>Periplaneta</taxon>
    </lineage>
</organism>
<accession>A0ABQ8TEK0</accession>
<evidence type="ECO:0000313" key="1">
    <source>
        <dbReference type="EMBL" id="KAJ4444764.1"/>
    </source>
</evidence>
<dbReference type="EMBL" id="JAJSOF020000011">
    <property type="protein sequence ID" value="KAJ4444764.1"/>
    <property type="molecule type" value="Genomic_DNA"/>
</dbReference>
<proteinExistence type="predicted"/>
<comment type="caution">
    <text evidence="1">The sequence shown here is derived from an EMBL/GenBank/DDBJ whole genome shotgun (WGS) entry which is preliminary data.</text>
</comment>
<gene>
    <name evidence="1" type="ORF">ANN_06561</name>
</gene>
<reference evidence="1 2" key="1">
    <citation type="journal article" date="2022" name="Allergy">
        <title>Genome assembly and annotation of Periplaneta americana reveal a comprehensive cockroach allergen profile.</title>
        <authorList>
            <person name="Wang L."/>
            <person name="Xiong Q."/>
            <person name="Saelim N."/>
            <person name="Wang L."/>
            <person name="Nong W."/>
            <person name="Wan A.T."/>
            <person name="Shi M."/>
            <person name="Liu X."/>
            <person name="Cao Q."/>
            <person name="Hui J.H.L."/>
            <person name="Sookrung N."/>
            <person name="Leung T.F."/>
            <person name="Tungtrongchitr A."/>
            <person name="Tsui S.K.W."/>
        </authorList>
    </citation>
    <scope>NUCLEOTIDE SEQUENCE [LARGE SCALE GENOMIC DNA]</scope>
    <source>
        <strain evidence="1">PWHHKU_190912</strain>
    </source>
</reference>
<name>A0ABQ8TEK0_PERAM</name>
<dbReference type="Proteomes" id="UP001148838">
    <property type="component" value="Unassembled WGS sequence"/>
</dbReference>